<accession>A0ABT1VX78</accession>
<evidence type="ECO:0000259" key="2">
    <source>
        <dbReference type="Pfam" id="PF00857"/>
    </source>
</evidence>
<dbReference type="CDD" id="cd00431">
    <property type="entry name" value="cysteine_hydrolases"/>
    <property type="match status" value="1"/>
</dbReference>
<protein>
    <submittedName>
        <fullName evidence="3">Hydrolase</fullName>
    </submittedName>
</protein>
<dbReference type="RefSeq" id="WP_422919695.1">
    <property type="nucleotide sequence ID" value="NZ_JAMZEJ010000005.1"/>
</dbReference>
<proteinExistence type="predicted"/>
<dbReference type="SUPFAM" id="SSF52499">
    <property type="entry name" value="Isochorismatase-like hydrolases"/>
    <property type="match status" value="1"/>
</dbReference>
<keyword evidence="1 3" id="KW-0378">Hydrolase</keyword>
<dbReference type="PANTHER" id="PTHR43540">
    <property type="entry name" value="PEROXYUREIDOACRYLATE/UREIDOACRYLATE AMIDOHYDROLASE-RELATED"/>
    <property type="match status" value="1"/>
</dbReference>
<evidence type="ECO:0000256" key="1">
    <source>
        <dbReference type="ARBA" id="ARBA00022801"/>
    </source>
</evidence>
<dbReference type="InterPro" id="IPR050272">
    <property type="entry name" value="Isochorismatase-like_hydrls"/>
</dbReference>
<reference evidence="3 4" key="1">
    <citation type="submission" date="2022-06" db="EMBL/GenBank/DDBJ databases">
        <title>Rhizosaccharibacter gen. nov. sp. nov. KSS12, endophytic bacteria isolated from sugarcane.</title>
        <authorList>
            <person name="Pitiwittayakul N."/>
        </authorList>
    </citation>
    <scope>NUCLEOTIDE SEQUENCE [LARGE SCALE GENOMIC DNA]</scope>
    <source>
        <strain evidence="3 4">KSS12</strain>
    </source>
</reference>
<dbReference type="EMBL" id="JAMZEJ010000005">
    <property type="protein sequence ID" value="MCQ8240948.1"/>
    <property type="molecule type" value="Genomic_DNA"/>
</dbReference>
<evidence type="ECO:0000313" key="3">
    <source>
        <dbReference type="EMBL" id="MCQ8240948.1"/>
    </source>
</evidence>
<sequence>MLTLDPVTTALVLIDLQNGIVGIPHLAPRSGAEVESAGRALAERFRAAGAPVVLVNVGWSADGGDMLRSPVDRPMPRPEGGLPPGWSDLVDGLAQPTDLRVTKHQWGAFHGTNLDTQLRRRGVRTIVLAGIATNAGVESTARQAWEHGYEVVIAEDATASISAEMHEFAIGKLLPMIARIRSSAEIGF</sequence>
<evidence type="ECO:0000313" key="4">
    <source>
        <dbReference type="Proteomes" id="UP001524547"/>
    </source>
</evidence>
<dbReference type="InterPro" id="IPR036380">
    <property type="entry name" value="Isochorismatase-like_sf"/>
</dbReference>
<feature type="domain" description="Isochorismatase-like" evidence="2">
    <location>
        <begin position="9"/>
        <end position="184"/>
    </location>
</feature>
<dbReference type="Gene3D" id="3.40.50.850">
    <property type="entry name" value="Isochorismatase-like"/>
    <property type="match status" value="1"/>
</dbReference>
<dbReference type="Proteomes" id="UP001524547">
    <property type="component" value="Unassembled WGS sequence"/>
</dbReference>
<dbReference type="InterPro" id="IPR000868">
    <property type="entry name" value="Isochorismatase-like_dom"/>
</dbReference>
<dbReference type="GO" id="GO:0016787">
    <property type="term" value="F:hydrolase activity"/>
    <property type="evidence" value="ECO:0007669"/>
    <property type="project" value="UniProtKB-KW"/>
</dbReference>
<organism evidence="3 4">
    <name type="scientific">Rhizosaccharibacter radicis</name>
    <dbReference type="NCBI Taxonomy" id="2782605"/>
    <lineage>
        <taxon>Bacteria</taxon>
        <taxon>Pseudomonadati</taxon>
        <taxon>Pseudomonadota</taxon>
        <taxon>Alphaproteobacteria</taxon>
        <taxon>Acetobacterales</taxon>
        <taxon>Acetobacteraceae</taxon>
        <taxon>Rhizosaccharibacter</taxon>
    </lineage>
</organism>
<comment type="caution">
    <text evidence="3">The sequence shown here is derived from an EMBL/GenBank/DDBJ whole genome shotgun (WGS) entry which is preliminary data.</text>
</comment>
<dbReference type="Pfam" id="PF00857">
    <property type="entry name" value="Isochorismatase"/>
    <property type="match status" value="1"/>
</dbReference>
<dbReference type="PANTHER" id="PTHR43540:SF7">
    <property type="entry name" value="ISOCHORISMATASE FAMILY PROTEIN YECD"/>
    <property type="match status" value="1"/>
</dbReference>
<name>A0ABT1VX78_9PROT</name>
<dbReference type="NCBIfam" id="NF008517">
    <property type="entry name" value="PRK11440.1"/>
    <property type="match status" value="1"/>
</dbReference>
<gene>
    <name evidence="3" type="ORF">NFI88_08880</name>
</gene>
<keyword evidence="4" id="KW-1185">Reference proteome</keyword>